<feature type="region of interest" description="Disordered" evidence="2">
    <location>
        <begin position="703"/>
        <end position="723"/>
    </location>
</feature>
<evidence type="ECO:0000256" key="2">
    <source>
        <dbReference type="SAM" id="MobiDB-lite"/>
    </source>
</evidence>
<feature type="region of interest" description="Disordered" evidence="2">
    <location>
        <begin position="581"/>
        <end position="609"/>
    </location>
</feature>
<feature type="region of interest" description="Disordered" evidence="2">
    <location>
        <begin position="356"/>
        <end position="405"/>
    </location>
</feature>
<dbReference type="Proteomes" id="UP000777482">
    <property type="component" value="Unassembled WGS sequence"/>
</dbReference>
<reference evidence="3 4" key="1">
    <citation type="submission" date="2020-11" db="EMBL/GenBank/DDBJ databases">
        <title>Kefir isolates.</title>
        <authorList>
            <person name="Marcisauskas S."/>
            <person name="Kim Y."/>
            <person name="Blasche S."/>
        </authorList>
    </citation>
    <scope>NUCLEOTIDE SEQUENCE [LARGE SCALE GENOMIC DNA]</scope>
    <source>
        <strain evidence="3 4">KR</strain>
    </source>
</reference>
<comment type="caution">
    <text evidence="3">The sequence shown here is derived from an EMBL/GenBank/DDBJ whole genome shotgun (WGS) entry which is preliminary data.</text>
</comment>
<dbReference type="InterPro" id="IPR008862">
    <property type="entry name" value="Tcp11"/>
</dbReference>
<dbReference type="OrthoDB" id="276323at2759"/>
<evidence type="ECO:0000256" key="1">
    <source>
        <dbReference type="ARBA" id="ARBA00010954"/>
    </source>
</evidence>
<accession>A0A9P6VVG8</accession>
<gene>
    <name evidence="3" type="ORF">C6P46_000454</name>
</gene>
<name>A0A9P6VVG8_RHOMI</name>
<comment type="similarity">
    <text evidence="1">Belongs to the TCP11 family.</text>
</comment>
<feature type="compositionally biased region" description="Low complexity" evidence="2">
    <location>
        <begin position="389"/>
        <end position="405"/>
    </location>
</feature>
<dbReference type="Pfam" id="PF05794">
    <property type="entry name" value="Tcp11"/>
    <property type="match status" value="1"/>
</dbReference>
<evidence type="ECO:0000313" key="3">
    <source>
        <dbReference type="EMBL" id="KAG0656086.1"/>
    </source>
</evidence>
<dbReference type="EMBL" id="PUHQ01000104">
    <property type="protein sequence ID" value="KAG0656086.1"/>
    <property type="molecule type" value="Genomic_DNA"/>
</dbReference>
<keyword evidence="4" id="KW-1185">Reference proteome</keyword>
<proteinExistence type="inferred from homology"/>
<dbReference type="AlphaFoldDB" id="A0A9P6VVG8"/>
<evidence type="ECO:0000313" key="4">
    <source>
        <dbReference type="Proteomes" id="UP000777482"/>
    </source>
</evidence>
<sequence>MSAFAVTLDRLLSHLDHLESETASPRASRSARISAHVERAAIRLRRAYAALQDAGPRAPVELLIRLKGRAQEVEQALADSAPPNNHPQLAALATQVVQQIEQHLAVASTVPDFDSGSGRHSRSPSTSDLPRRVPSSSSSSSKSTNTAPDRPILPVKDTVQRRAQALSDCYTLARLAKSGVVPSGKPLSALLRLGSGSGSGGGGGGGGDGTVASASRERAALEAQIKAQLRRAYFDSFRPLLRPGHNGGQRAAAWTRLAQDLVEAVVPLVPPRMSADPALYPSSAAAAAAGGHRTSSMRAAVERDLLLTASTTPQAAEEKEEEECLPRLERLVRVLQRLCAPARDPDVRAILDKLGAATGPGTTAKPSDRSARAAGPHHQAEQSAAAAVTSSSDLPSTTSQSQSQPDLVVDLVREILDLAKAMRADLDRFHTELKNQAVSSNNTTTTTLSEQELERVVEREAAMRERAVVIECREEFALALVETLFASQPVAVPSLEETPPLPPVERNNLLPPPLVVLAPLLFELQNQLQALVILACLATIVSSTVAVASPPPPVAAAADASALLEGLWTILDMNITRTRPAAKEERVVPGSDKTSAAADDDEEEAEEDGTRLAHLADEILAHLVATSQDRPPTERAADPDPQLAKRVRASVDRILRYEDPVWKLFSKRLEGAVKTALVDLTRSVAVTSTEDQVQPQVPAHLRTGRSTGHRRFPLPPPPPRTGAKRRAAADLVAALQPIKVKGFDKPAFLADKVSELVSDRLVGEVWVHVEEVWGTILGWAE</sequence>
<protein>
    <submittedName>
        <fullName evidence="3">Uncharacterized protein</fullName>
    </submittedName>
</protein>
<feature type="compositionally biased region" description="Acidic residues" evidence="2">
    <location>
        <begin position="598"/>
        <end position="607"/>
    </location>
</feature>
<organism evidence="3 4">
    <name type="scientific">Rhodotorula mucilaginosa</name>
    <name type="common">Yeast</name>
    <name type="synonym">Rhodotorula rubra</name>
    <dbReference type="NCBI Taxonomy" id="5537"/>
    <lineage>
        <taxon>Eukaryota</taxon>
        <taxon>Fungi</taxon>
        <taxon>Dikarya</taxon>
        <taxon>Basidiomycota</taxon>
        <taxon>Pucciniomycotina</taxon>
        <taxon>Microbotryomycetes</taxon>
        <taxon>Sporidiobolales</taxon>
        <taxon>Sporidiobolaceae</taxon>
        <taxon>Rhodotorula</taxon>
    </lineage>
</organism>
<feature type="region of interest" description="Disordered" evidence="2">
    <location>
        <begin position="109"/>
        <end position="156"/>
    </location>
</feature>
<feature type="region of interest" description="Disordered" evidence="2">
    <location>
        <begin position="624"/>
        <end position="644"/>
    </location>
</feature>